<evidence type="ECO:0000256" key="1">
    <source>
        <dbReference type="SAM" id="MobiDB-lite"/>
    </source>
</evidence>
<dbReference type="RefSeq" id="WP_108849084.1">
    <property type="nucleotide sequence ID" value="NZ_CP015449.1"/>
</dbReference>
<gene>
    <name evidence="2" type="ORF">A6035_04860</name>
</gene>
<dbReference type="AlphaFoldDB" id="A0A2S1RBW6"/>
<dbReference type="InterPro" id="IPR010428">
    <property type="entry name" value="Zincin_1"/>
</dbReference>
<dbReference type="Gene3D" id="3.30.2010.20">
    <property type="match status" value="1"/>
</dbReference>
<reference evidence="2 3" key="1">
    <citation type="submission" date="2016-04" db="EMBL/GenBank/DDBJ databases">
        <title>Complete genome sequence of Dietzia lutea YIM 80766T, a strain isolated from desert soil in Egypt.</title>
        <authorList>
            <person name="Zhao J."/>
            <person name="Hu B."/>
            <person name="Geng S."/>
            <person name="Nie Y."/>
            <person name="Tang Y."/>
        </authorList>
    </citation>
    <scope>NUCLEOTIDE SEQUENCE [LARGE SCALE GENOMIC DNA]</scope>
    <source>
        <strain evidence="2 3">YIM 80766</strain>
    </source>
</reference>
<dbReference type="KEGG" id="dlu:A6035_04860"/>
<dbReference type="InterPro" id="IPR038555">
    <property type="entry name" value="Zincin_1_sf"/>
</dbReference>
<dbReference type="CDD" id="cd12954">
    <property type="entry name" value="MMP_TTHA0227_like_1"/>
    <property type="match status" value="1"/>
</dbReference>
<feature type="compositionally biased region" description="Basic and acidic residues" evidence="1">
    <location>
        <begin position="1"/>
        <end position="12"/>
    </location>
</feature>
<dbReference type="GO" id="GO:0004527">
    <property type="term" value="F:exonuclease activity"/>
    <property type="evidence" value="ECO:0007669"/>
    <property type="project" value="UniProtKB-KW"/>
</dbReference>
<keyword evidence="3" id="KW-1185">Reference proteome</keyword>
<keyword evidence="2" id="KW-0378">Hydrolase</keyword>
<evidence type="ECO:0000313" key="3">
    <source>
        <dbReference type="Proteomes" id="UP000244928"/>
    </source>
</evidence>
<keyword evidence="2" id="KW-0269">Exonuclease</keyword>
<protein>
    <submittedName>
        <fullName evidence="2">Exonuclease</fullName>
    </submittedName>
</protein>
<organism evidence="2 3">
    <name type="scientific">Dietzia lutea</name>
    <dbReference type="NCBI Taxonomy" id="546160"/>
    <lineage>
        <taxon>Bacteria</taxon>
        <taxon>Bacillati</taxon>
        <taxon>Actinomycetota</taxon>
        <taxon>Actinomycetes</taxon>
        <taxon>Mycobacteriales</taxon>
        <taxon>Dietziaceae</taxon>
        <taxon>Dietzia</taxon>
    </lineage>
</organism>
<dbReference type="EMBL" id="CP015449">
    <property type="protein sequence ID" value="AWH93752.1"/>
    <property type="molecule type" value="Genomic_DNA"/>
</dbReference>
<accession>A0A2S1RBW6</accession>
<feature type="region of interest" description="Disordered" evidence="1">
    <location>
        <begin position="1"/>
        <end position="39"/>
    </location>
</feature>
<dbReference type="SUPFAM" id="SSF55486">
    <property type="entry name" value="Metalloproteases ('zincins'), catalytic domain"/>
    <property type="match status" value="1"/>
</dbReference>
<keyword evidence="2" id="KW-0540">Nuclease</keyword>
<dbReference type="Pfam" id="PF06262">
    <property type="entry name" value="Zincin_1"/>
    <property type="match status" value="1"/>
</dbReference>
<proteinExistence type="predicted"/>
<evidence type="ECO:0000313" key="2">
    <source>
        <dbReference type="EMBL" id="AWH93752.1"/>
    </source>
</evidence>
<name>A0A2S1RBW6_9ACTN</name>
<sequence>MSVRDFPGDPGRRGPRVVTSRRADRRGHGPRGPILPPEVPRWRSRSAEFDAAALEAFAEIDQHWHARLEHLDLAVDMVPRMRLRPGETWPEEVVADGDVPLARLVPAGVDRSGQPTRARLVLFRKPLTRRAPEGDDLRDLIYSVLVELVSQHLEISPDEVEAGPDED</sequence>
<dbReference type="Proteomes" id="UP000244928">
    <property type="component" value="Chromosome"/>
</dbReference>